<gene>
    <name evidence="1" type="ORF">GALMADRAFT_1141263</name>
</gene>
<protein>
    <submittedName>
        <fullName evidence="1">Uncharacterized protein</fullName>
    </submittedName>
</protein>
<dbReference type="EMBL" id="KL142420">
    <property type="protein sequence ID" value="KDR66824.1"/>
    <property type="molecule type" value="Genomic_DNA"/>
</dbReference>
<reference evidence="2" key="1">
    <citation type="journal article" date="2014" name="Proc. Natl. Acad. Sci. U.S.A.">
        <title>Extensive sampling of basidiomycete genomes demonstrates inadequacy of the white-rot/brown-rot paradigm for wood decay fungi.</title>
        <authorList>
            <person name="Riley R."/>
            <person name="Salamov A.A."/>
            <person name="Brown D.W."/>
            <person name="Nagy L.G."/>
            <person name="Floudas D."/>
            <person name="Held B.W."/>
            <person name="Levasseur A."/>
            <person name="Lombard V."/>
            <person name="Morin E."/>
            <person name="Otillar R."/>
            <person name="Lindquist E.A."/>
            <person name="Sun H."/>
            <person name="LaButti K.M."/>
            <person name="Schmutz J."/>
            <person name="Jabbour D."/>
            <person name="Luo H."/>
            <person name="Baker S.E."/>
            <person name="Pisabarro A.G."/>
            <person name="Walton J.D."/>
            <person name="Blanchette R.A."/>
            <person name="Henrissat B."/>
            <person name="Martin F."/>
            <person name="Cullen D."/>
            <person name="Hibbett D.S."/>
            <person name="Grigoriev I.V."/>
        </authorList>
    </citation>
    <scope>NUCLEOTIDE SEQUENCE [LARGE SCALE GENOMIC DNA]</scope>
    <source>
        <strain evidence="2">CBS 339.88</strain>
    </source>
</reference>
<dbReference type="AlphaFoldDB" id="A0A067SGE7"/>
<evidence type="ECO:0000313" key="2">
    <source>
        <dbReference type="Proteomes" id="UP000027222"/>
    </source>
</evidence>
<keyword evidence="2" id="KW-1185">Reference proteome</keyword>
<dbReference type="Proteomes" id="UP000027222">
    <property type="component" value="Unassembled WGS sequence"/>
</dbReference>
<evidence type="ECO:0000313" key="1">
    <source>
        <dbReference type="EMBL" id="KDR66824.1"/>
    </source>
</evidence>
<accession>A0A067SGE7</accession>
<name>A0A067SGE7_GALM3</name>
<proteinExistence type="predicted"/>
<sequence length="157" mass="17668">MWRMRAVLGLDPSHWSSAMNASFHVIDRSLHTTGWTTMVFSLLSPPNGTPSFINSSLNRVPLQPSGATTYMQFRASRADVHSDPLTEDLCPRPPVLLGAARRHDYLQTLAIQKARVLSVCSQHNDFRPLNQRQHLRPSRWCTKTTSSLFSPPLLAHP</sequence>
<organism evidence="1 2">
    <name type="scientific">Galerina marginata (strain CBS 339.88)</name>
    <dbReference type="NCBI Taxonomy" id="685588"/>
    <lineage>
        <taxon>Eukaryota</taxon>
        <taxon>Fungi</taxon>
        <taxon>Dikarya</taxon>
        <taxon>Basidiomycota</taxon>
        <taxon>Agaricomycotina</taxon>
        <taxon>Agaricomycetes</taxon>
        <taxon>Agaricomycetidae</taxon>
        <taxon>Agaricales</taxon>
        <taxon>Agaricineae</taxon>
        <taxon>Strophariaceae</taxon>
        <taxon>Galerina</taxon>
    </lineage>
</organism>
<dbReference type="HOGENOM" id="CLU_1678028_0_0_1"/>